<gene>
    <name evidence="5" type="ORF">Selli2_05540</name>
</gene>
<dbReference type="SUPFAM" id="SSF47413">
    <property type="entry name" value="lambda repressor-like DNA-binding domains"/>
    <property type="match status" value="1"/>
</dbReference>
<dbReference type="InterPro" id="IPR001387">
    <property type="entry name" value="Cro/C1-type_HTH"/>
</dbReference>
<dbReference type="PANTHER" id="PTHR40661">
    <property type="match status" value="1"/>
</dbReference>
<sequence>MATTSERIREALEIRGMKQADLVEKTGIGKSSISTYISGSYEPKQRNLHKIAKALNVSEAWLMGLNVPMEKEKEWDVKTQEFEDKINAFYYQLRGLGWSCNWSDSEQLYTLTNGITSIKITSDEYSAFVEDSEEFYRRRLQKLFLQHSSLLNAAHARTDIDIPEDVDTSDNDIMDDENF</sequence>
<dbReference type="RefSeq" id="WP_281844418.1">
    <property type="nucleotide sequence ID" value="NZ_BSCH01000003.1"/>
</dbReference>
<evidence type="ECO:0000256" key="3">
    <source>
        <dbReference type="ARBA" id="ARBA00023163"/>
    </source>
</evidence>
<keyword evidence="1" id="KW-0805">Transcription regulation</keyword>
<keyword evidence="3" id="KW-0804">Transcription</keyword>
<dbReference type="Gene3D" id="1.10.260.40">
    <property type="entry name" value="lambda repressor-like DNA-binding domains"/>
    <property type="match status" value="1"/>
</dbReference>
<dbReference type="PANTHER" id="PTHR40661:SF1">
    <property type="entry name" value="HTH CRO_C1-TYPE DOMAIN-CONTAINING PROTEIN"/>
    <property type="match status" value="1"/>
</dbReference>
<reference evidence="5" key="2">
    <citation type="submission" date="2022-11" db="EMBL/GenBank/DDBJ databases">
        <title>Draft genome sequence of Sellimonas catena strain 18CBH55.</title>
        <authorList>
            <person name="Hisatomi A."/>
            <person name="Ohkuma M."/>
            <person name="Sakamoto M."/>
        </authorList>
    </citation>
    <scope>NUCLEOTIDE SEQUENCE</scope>
    <source>
        <strain evidence="5">18CBH55</strain>
    </source>
</reference>
<dbReference type="InterPro" id="IPR010982">
    <property type="entry name" value="Lambda_DNA-bd_dom_sf"/>
</dbReference>
<dbReference type="Proteomes" id="UP001145094">
    <property type="component" value="Unassembled WGS sequence"/>
</dbReference>
<keyword evidence="2" id="KW-0238">DNA-binding</keyword>
<feature type="domain" description="HTH cro/C1-type" evidence="4">
    <location>
        <begin position="8"/>
        <end position="62"/>
    </location>
</feature>
<evidence type="ECO:0000313" key="5">
    <source>
        <dbReference type="EMBL" id="GLG89127.1"/>
    </source>
</evidence>
<organism evidence="5 6">
    <name type="scientific">Sellimonas catena</name>
    <dbReference type="NCBI Taxonomy" id="2994035"/>
    <lineage>
        <taxon>Bacteria</taxon>
        <taxon>Bacillati</taxon>
        <taxon>Bacillota</taxon>
        <taxon>Clostridia</taxon>
        <taxon>Lachnospirales</taxon>
        <taxon>Lachnospiraceae</taxon>
        <taxon>Sellimonas</taxon>
    </lineage>
</organism>
<evidence type="ECO:0000256" key="1">
    <source>
        <dbReference type="ARBA" id="ARBA00023015"/>
    </source>
</evidence>
<comment type="caution">
    <text evidence="5">The sequence shown here is derived from an EMBL/GenBank/DDBJ whole genome shotgun (WGS) entry which is preliminary data.</text>
</comment>
<proteinExistence type="predicted"/>
<reference evidence="5" key="1">
    <citation type="submission" date="2022-11" db="EMBL/GenBank/DDBJ databases">
        <title>Draft genome sequence of Sellimonas catena strain 18CBH55.</title>
        <authorList>
            <person name="Atsushi H."/>
            <person name="Moriya O."/>
            <person name="Mitsuo S."/>
        </authorList>
    </citation>
    <scope>NUCLEOTIDE SEQUENCE</scope>
    <source>
        <strain evidence="5">18CBH55</strain>
    </source>
</reference>
<evidence type="ECO:0000256" key="2">
    <source>
        <dbReference type="ARBA" id="ARBA00023125"/>
    </source>
</evidence>
<name>A0A9W6CD57_9FIRM</name>
<dbReference type="PROSITE" id="PS50943">
    <property type="entry name" value="HTH_CROC1"/>
    <property type="match status" value="1"/>
</dbReference>
<evidence type="ECO:0000313" key="6">
    <source>
        <dbReference type="Proteomes" id="UP001145094"/>
    </source>
</evidence>
<evidence type="ECO:0000259" key="4">
    <source>
        <dbReference type="PROSITE" id="PS50943"/>
    </source>
</evidence>
<reference evidence="5" key="3">
    <citation type="journal article" date="2023" name="Int. J. Syst. Evol. Microbiol.">
        <title>Sellimonas catena sp. nov., isolated from human faeces.</title>
        <authorList>
            <person name="Hisatomi A."/>
            <person name="Ohkuma M."/>
            <person name="Sakamoto M."/>
        </authorList>
    </citation>
    <scope>NUCLEOTIDE SEQUENCE</scope>
    <source>
        <strain evidence="5">18CBH55</strain>
    </source>
</reference>
<dbReference type="AlphaFoldDB" id="A0A9W6CD57"/>
<dbReference type="GO" id="GO:0003677">
    <property type="term" value="F:DNA binding"/>
    <property type="evidence" value="ECO:0007669"/>
    <property type="project" value="UniProtKB-KW"/>
</dbReference>
<dbReference type="Pfam" id="PF12844">
    <property type="entry name" value="HTH_19"/>
    <property type="match status" value="1"/>
</dbReference>
<dbReference type="EMBL" id="BSCH01000003">
    <property type="protein sequence ID" value="GLG89127.1"/>
    <property type="molecule type" value="Genomic_DNA"/>
</dbReference>
<dbReference type="CDD" id="cd00093">
    <property type="entry name" value="HTH_XRE"/>
    <property type="match status" value="1"/>
</dbReference>
<dbReference type="SMART" id="SM00530">
    <property type="entry name" value="HTH_XRE"/>
    <property type="match status" value="1"/>
</dbReference>
<protein>
    <recommendedName>
        <fullName evidence="4">HTH cro/C1-type domain-containing protein</fullName>
    </recommendedName>
</protein>
<accession>A0A9W6CD57</accession>